<comment type="caution">
    <text evidence="10">The sequence shown here is derived from an EMBL/GenBank/DDBJ whole genome shotgun (WGS) entry which is preliminary data.</text>
</comment>
<dbReference type="GO" id="GO:0003677">
    <property type="term" value="F:DNA binding"/>
    <property type="evidence" value="ECO:0007669"/>
    <property type="project" value="UniProtKB-KW"/>
</dbReference>
<keyword evidence="6" id="KW-0051">Antiviral defense</keyword>
<accession>A0A0R1W4B9</accession>
<keyword evidence="7" id="KW-0238">DNA-binding</keyword>
<dbReference type="eggNOG" id="COG1518">
    <property type="taxonomic scope" value="Bacteria"/>
</dbReference>
<evidence type="ECO:0000256" key="6">
    <source>
        <dbReference type="ARBA" id="ARBA00023118"/>
    </source>
</evidence>
<protein>
    <submittedName>
        <fullName evidence="10">CRISPR-associated protein Cas1</fullName>
    </submittedName>
</protein>
<keyword evidence="3" id="KW-0255">Endonuclease</keyword>
<keyword evidence="2" id="KW-0479">Metal-binding</keyword>
<sequence length="240" mass="26962">MKEMLNTLYVTLPESYLSLDGGNVAVIVNHKSIGKVPLLNLEGIVTFGRSGASPALMQDCMARGIHLSFLTPNGKFMGRVEGAVTGNVLLRKKQYKVSEEDYGSCIIARNFIIGKLYNSRWQFERSTRDHAMIIDVQKFKEISGKMKQAISSVRTVSNLETLRGIEGNMAAEYFSIFDQMILQQKDVFKFSGRNRRPPRDRVNALLSFTYTLLSHDVTSALETVGLDPYVGFMHDGLHCR</sequence>
<reference evidence="10 11" key="1">
    <citation type="journal article" date="2015" name="Genome Announc.">
        <title>Expanding the biotechnology potential of lactobacilli through comparative genomics of 213 strains and associated genera.</title>
        <authorList>
            <person name="Sun Z."/>
            <person name="Harris H.M."/>
            <person name="McCann A."/>
            <person name="Guo C."/>
            <person name="Argimon S."/>
            <person name="Zhang W."/>
            <person name="Yang X."/>
            <person name="Jeffery I.B."/>
            <person name="Cooney J.C."/>
            <person name="Kagawa T.F."/>
            <person name="Liu W."/>
            <person name="Song Y."/>
            <person name="Salvetti E."/>
            <person name="Wrobel A."/>
            <person name="Rasinkangas P."/>
            <person name="Parkhill J."/>
            <person name="Rea M.C."/>
            <person name="O'Sullivan O."/>
            <person name="Ritari J."/>
            <person name="Douillard F.P."/>
            <person name="Paul Ross R."/>
            <person name="Yang R."/>
            <person name="Briner A.E."/>
            <person name="Felis G.E."/>
            <person name="de Vos W.M."/>
            <person name="Barrangou R."/>
            <person name="Klaenhammer T.R."/>
            <person name="Caufield P.W."/>
            <person name="Cui Y."/>
            <person name="Zhang H."/>
            <person name="O'Toole P.W."/>
        </authorList>
    </citation>
    <scope>NUCLEOTIDE SEQUENCE [LARGE SCALE GENOMIC DNA]</scope>
    <source>
        <strain evidence="10 11">DSM 5007</strain>
    </source>
</reference>
<dbReference type="Proteomes" id="UP000051820">
    <property type="component" value="Unassembled WGS sequence"/>
</dbReference>
<evidence type="ECO:0000256" key="1">
    <source>
        <dbReference type="ARBA" id="ARBA00022722"/>
    </source>
</evidence>
<evidence type="ECO:0000256" key="7">
    <source>
        <dbReference type="ARBA" id="ARBA00023125"/>
    </source>
</evidence>
<dbReference type="Pfam" id="PF01867">
    <property type="entry name" value="Cas_Cas1"/>
    <property type="match status" value="1"/>
</dbReference>
<gene>
    <name evidence="10" type="ORF">FD16_GL002368</name>
</gene>
<dbReference type="GO" id="GO:0046872">
    <property type="term" value="F:metal ion binding"/>
    <property type="evidence" value="ECO:0007669"/>
    <property type="project" value="UniProtKB-KW"/>
</dbReference>
<comment type="subunit">
    <text evidence="9">Homodimer, forms a heterotetramer with a Cas2 homodimer.</text>
</comment>
<dbReference type="Gene3D" id="1.20.120.920">
    <property type="entry name" value="CRISPR-associated endonuclease Cas1, C-terminal domain"/>
    <property type="match status" value="1"/>
</dbReference>
<dbReference type="PANTHER" id="PTHR34353">
    <property type="entry name" value="CRISPR-ASSOCIATED ENDONUCLEASE CAS1 1"/>
    <property type="match status" value="1"/>
</dbReference>
<dbReference type="PATRIC" id="fig|1423807.3.peg.2445"/>
<keyword evidence="8" id="KW-0464">Manganese</keyword>
<dbReference type="EMBL" id="AZGF01000008">
    <property type="protein sequence ID" value="KRM12373.1"/>
    <property type="molecule type" value="Genomic_DNA"/>
</dbReference>
<dbReference type="AlphaFoldDB" id="A0A0R1W4B9"/>
<dbReference type="GO" id="GO:0051607">
    <property type="term" value="P:defense response to virus"/>
    <property type="evidence" value="ECO:0007669"/>
    <property type="project" value="UniProtKB-KW"/>
</dbReference>
<keyword evidence="1" id="KW-0540">Nuclease</keyword>
<name>A0A0R1W4B9_9LACO</name>
<evidence type="ECO:0000256" key="9">
    <source>
        <dbReference type="ARBA" id="ARBA00038592"/>
    </source>
</evidence>
<evidence type="ECO:0000313" key="10">
    <source>
        <dbReference type="EMBL" id="KRM12373.1"/>
    </source>
</evidence>
<evidence type="ECO:0000256" key="3">
    <source>
        <dbReference type="ARBA" id="ARBA00022759"/>
    </source>
</evidence>
<dbReference type="Gene3D" id="3.100.10.20">
    <property type="entry name" value="CRISPR-associated endonuclease Cas1, N-terminal domain"/>
    <property type="match status" value="1"/>
</dbReference>
<dbReference type="GO" id="GO:0043571">
    <property type="term" value="P:maintenance of CRISPR repeat elements"/>
    <property type="evidence" value="ECO:0007669"/>
    <property type="project" value="InterPro"/>
</dbReference>
<dbReference type="GO" id="GO:0016787">
    <property type="term" value="F:hydrolase activity"/>
    <property type="evidence" value="ECO:0007669"/>
    <property type="project" value="UniProtKB-KW"/>
</dbReference>
<evidence type="ECO:0000256" key="5">
    <source>
        <dbReference type="ARBA" id="ARBA00022842"/>
    </source>
</evidence>
<dbReference type="InterPro" id="IPR050646">
    <property type="entry name" value="Cas1"/>
</dbReference>
<evidence type="ECO:0000256" key="2">
    <source>
        <dbReference type="ARBA" id="ARBA00022723"/>
    </source>
</evidence>
<keyword evidence="11" id="KW-1185">Reference proteome</keyword>
<dbReference type="NCBIfam" id="TIGR00287">
    <property type="entry name" value="cas1"/>
    <property type="match status" value="1"/>
</dbReference>
<organism evidence="10 11">
    <name type="scientific">Paucilactobacillus suebicus DSM 5007 = KCTC 3549</name>
    <dbReference type="NCBI Taxonomy" id="1423807"/>
    <lineage>
        <taxon>Bacteria</taxon>
        <taxon>Bacillati</taxon>
        <taxon>Bacillota</taxon>
        <taxon>Bacilli</taxon>
        <taxon>Lactobacillales</taxon>
        <taxon>Lactobacillaceae</taxon>
        <taxon>Paucilactobacillus</taxon>
    </lineage>
</organism>
<evidence type="ECO:0000313" key="11">
    <source>
        <dbReference type="Proteomes" id="UP000051820"/>
    </source>
</evidence>
<dbReference type="InterPro" id="IPR042211">
    <property type="entry name" value="CRISPR-assoc_Cas1_N"/>
</dbReference>
<keyword evidence="4" id="KW-0378">Hydrolase</keyword>
<dbReference type="InterPro" id="IPR042206">
    <property type="entry name" value="CRISPR-assoc_Cas1_C"/>
</dbReference>
<dbReference type="PANTHER" id="PTHR34353:SF2">
    <property type="entry name" value="CRISPR-ASSOCIATED ENDONUCLEASE CAS1 1"/>
    <property type="match status" value="1"/>
</dbReference>
<dbReference type="STRING" id="1423807.FD16_GL002368"/>
<proteinExistence type="predicted"/>
<keyword evidence="5" id="KW-0460">Magnesium</keyword>
<dbReference type="GO" id="GO:0004519">
    <property type="term" value="F:endonuclease activity"/>
    <property type="evidence" value="ECO:0007669"/>
    <property type="project" value="UniProtKB-KW"/>
</dbReference>
<evidence type="ECO:0000256" key="8">
    <source>
        <dbReference type="ARBA" id="ARBA00023211"/>
    </source>
</evidence>
<evidence type="ECO:0000256" key="4">
    <source>
        <dbReference type="ARBA" id="ARBA00022801"/>
    </source>
</evidence>
<dbReference type="InterPro" id="IPR002729">
    <property type="entry name" value="CRISPR-assoc_Cas1"/>
</dbReference>